<feature type="region of interest" description="Disordered" evidence="1">
    <location>
        <begin position="627"/>
        <end position="660"/>
    </location>
</feature>
<proteinExistence type="predicted"/>
<reference evidence="4 5" key="1">
    <citation type="journal article" date="2023" name="Commun. Biol.">
        <title>Genome analysis of Parmales, the sister group of diatoms, reveals the evolutionary specialization of diatoms from phago-mixotrophs to photoautotrophs.</title>
        <authorList>
            <person name="Ban H."/>
            <person name="Sato S."/>
            <person name="Yoshikawa S."/>
            <person name="Yamada K."/>
            <person name="Nakamura Y."/>
            <person name="Ichinomiya M."/>
            <person name="Sato N."/>
            <person name="Blanc-Mathieu R."/>
            <person name="Endo H."/>
            <person name="Kuwata A."/>
            <person name="Ogata H."/>
        </authorList>
    </citation>
    <scope>NUCLEOTIDE SEQUENCE [LARGE SCALE GENOMIC DNA]</scope>
</reference>
<sequence length="685" mass="76915">MATVHVVDPKDPVPSLSVPDSSPGVSPGTPARQRAVTDGGALSDLTSSAKSLPTQATGMSKSPRLSDYKPDFGLTRAATTHATFEDTEENDGVSKWHKGFSEQINDVLANKDRMFMQIGALAFALGGGVTSAIGLSCLWENNNELDDRANFWKILTSIQTGCLVVIVFIMHSYDLRIEKTRGYVAPESSVFSSGRHNNAYRDMIICAVHAPAFVHLEFKELITGVDTTGIDGACSVPVYAHHSLDSLCNVIMTARLFLLFPLIHHFLGLTGAGPRLVARYTNIIFDMNFTLKAILDKHSFLALFVMIIFLSMHHAWMLHVLERTVCTPWLEDQWQVVAYEWSYCGPHQVSTFENMFDSFWHAVVTMTSVGYGDLAPVTYGGRLVSISASFVGIVILALLVNVMTDNTTFKARERKAFDLIQRGQFRTKTTKLAALLLQHCWLAHKYNRAGEKANAIKFKKQYYITYRRWKANLRQILVNENKIDDVAIITTELSGLRRDFKEMLFTTTVDLEDRMDRRMLRLLKEIHEQGSLTAERRMTMRVKAAAKPDFNLRNFEKDLKAREDADFKRRLTKLISRLPEDAVKESVANAQEHKHTEAEQKELEHLENRFAVQHELDTTVIVPEKSVKRDRGGERSVVRSAKRDAGGDDTDLSSTTVRRKSITPVDVMELESLEALADRGGATQG</sequence>
<dbReference type="SUPFAM" id="SSF81324">
    <property type="entry name" value="Voltage-gated potassium channels"/>
    <property type="match status" value="1"/>
</dbReference>
<keyword evidence="2" id="KW-0472">Membrane</keyword>
<accession>A0ABQ6MZ16</accession>
<evidence type="ECO:0000313" key="5">
    <source>
        <dbReference type="Proteomes" id="UP001165060"/>
    </source>
</evidence>
<gene>
    <name evidence="4" type="ORF">TeGR_g2697</name>
</gene>
<protein>
    <recommendedName>
        <fullName evidence="3">Potassium channel domain-containing protein</fullName>
    </recommendedName>
</protein>
<evidence type="ECO:0000313" key="4">
    <source>
        <dbReference type="EMBL" id="GMI36254.1"/>
    </source>
</evidence>
<comment type="caution">
    <text evidence="4">The sequence shown here is derived from an EMBL/GenBank/DDBJ whole genome shotgun (WGS) entry which is preliminary data.</text>
</comment>
<feature type="region of interest" description="Disordered" evidence="1">
    <location>
        <begin position="1"/>
        <end position="65"/>
    </location>
</feature>
<dbReference type="Pfam" id="PF07885">
    <property type="entry name" value="Ion_trans_2"/>
    <property type="match status" value="1"/>
</dbReference>
<evidence type="ECO:0000256" key="1">
    <source>
        <dbReference type="SAM" id="MobiDB-lite"/>
    </source>
</evidence>
<keyword evidence="5" id="KW-1185">Reference proteome</keyword>
<evidence type="ECO:0000256" key="2">
    <source>
        <dbReference type="SAM" id="Phobius"/>
    </source>
</evidence>
<evidence type="ECO:0000259" key="3">
    <source>
        <dbReference type="Pfam" id="PF07885"/>
    </source>
</evidence>
<feature type="transmembrane region" description="Helical" evidence="2">
    <location>
        <begin position="151"/>
        <end position="171"/>
    </location>
</feature>
<keyword evidence="2" id="KW-1133">Transmembrane helix</keyword>
<dbReference type="Gene3D" id="1.10.287.70">
    <property type="match status" value="1"/>
</dbReference>
<dbReference type="Proteomes" id="UP001165060">
    <property type="component" value="Unassembled WGS sequence"/>
</dbReference>
<feature type="compositionally biased region" description="Polar residues" evidence="1">
    <location>
        <begin position="44"/>
        <end position="60"/>
    </location>
</feature>
<dbReference type="EMBL" id="BRYB01001915">
    <property type="protein sequence ID" value="GMI36254.1"/>
    <property type="molecule type" value="Genomic_DNA"/>
</dbReference>
<feature type="compositionally biased region" description="Basic and acidic residues" evidence="1">
    <location>
        <begin position="627"/>
        <end position="646"/>
    </location>
</feature>
<feature type="transmembrane region" description="Helical" evidence="2">
    <location>
        <begin position="118"/>
        <end position="139"/>
    </location>
</feature>
<keyword evidence="2" id="KW-0812">Transmembrane</keyword>
<dbReference type="InterPro" id="IPR013099">
    <property type="entry name" value="K_chnl_dom"/>
</dbReference>
<feature type="transmembrane region" description="Helical" evidence="2">
    <location>
        <begin position="300"/>
        <end position="321"/>
    </location>
</feature>
<dbReference type="PANTHER" id="PTHR10153">
    <property type="entry name" value="SMALL CONDUCTANCE CALCIUM-ACTIVATED POTASSIUM CHANNEL"/>
    <property type="match status" value="1"/>
</dbReference>
<organism evidence="4 5">
    <name type="scientific">Tetraparma gracilis</name>
    <dbReference type="NCBI Taxonomy" id="2962635"/>
    <lineage>
        <taxon>Eukaryota</taxon>
        <taxon>Sar</taxon>
        <taxon>Stramenopiles</taxon>
        <taxon>Ochrophyta</taxon>
        <taxon>Bolidophyceae</taxon>
        <taxon>Parmales</taxon>
        <taxon>Triparmaceae</taxon>
        <taxon>Tetraparma</taxon>
    </lineage>
</organism>
<feature type="domain" description="Potassium channel" evidence="3">
    <location>
        <begin position="353"/>
        <end position="405"/>
    </location>
</feature>
<dbReference type="InterPro" id="IPR015449">
    <property type="entry name" value="K_chnl_Ca-activ_SK"/>
</dbReference>
<feature type="compositionally biased region" description="Low complexity" evidence="1">
    <location>
        <begin position="13"/>
        <end position="27"/>
    </location>
</feature>
<name>A0ABQ6MZ16_9STRA</name>
<feature type="transmembrane region" description="Helical" evidence="2">
    <location>
        <begin position="383"/>
        <end position="404"/>
    </location>
</feature>